<organism evidence="1">
    <name type="scientific">Brucella pituitosa</name>
    <dbReference type="NCBI Taxonomy" id="571256"/>
    <lineage>
        <taxon>Bacteria</taxon>
        <taxon>Pseudomonadati</taxon>
        <taxon>Pseudomonadota</taxon>
        <taxon>Alphaproteobacteria</taxon>
        <taxon>Hyphomicrobiales</taxon>
        <taxon>Brucellaceae</taxon>
        <taxon>Brucella/Ochrobactrum group</taxon>
        <taxon>Brucella</taxon>
    </lineage>
</organism>
<reference evidence="1" key="1">
    <citation type="submission" date="2019-09" db="EMBL/GenBank/DDBJ databases">
        <title>Draft genome sequences of 48 bacterial type strains from the CCUG.</title>
        <authorList>
            <person name="Tunovic T."/>
            <person name="Pineiro-Iglesias B."/>
            <person name="Unosson C."/>
            <person name="Inganas E."/>
            <person name="Ohlen M."/>
            <person name="Cardew S."/>
            <person name="Jensie-Markopoulos S."/>
            <person name="Salva-Serra F."/>
            <person name="Jaen-Luchoro D."/>
            <person name="Karlsson R."/>
            <person name="Svensson-Stadler L."/>
            <person name="Chun J."/>
            <person name="Moore E."/>
        </authorList>
    </citation>
    <scope>NUCLEOTIDE SEQUENCE</scope>
    <source>
        <strain evidence="1">CCUG 50899</strain>
    </source>
</reference>
<gene>
    <name evidence="1" type="ORF">F7Q93_01065</name>
</gene>
<comment type="caution">
    <text evidence="1">The sequence shown here is derived from an EMBL/GenBank/DDBJ whole genome shotgun (WGS) entry which is preliminary data.</text>
</comment>
<accession>A0A643F5N6</accession>
<sequence>MLHSIENEQRILDTDLAERLGYERPSVIRELIGRKEVELSRYGVCRSVRQTSGAKGGRPSVAYYLNEEQALLVCMFSDTDNASNVRKQVIDTFMAVRRGQLQPAVPALPNFTDPAEAAIAWATEKFRCFLTVQQQ</sequence>
<name>A0A643F5N6_9HYPH</name>
<dbReference type="RefSeq" id="WP_128093230.1">
    <property type="nucleotide sequence ID" value="NZ_JBHEEN010000002.1"/>
</dbReference>
<evidence type="ECO:0008006" key="2">
    <source>
        <dbReference type="Google" id="ProtNLM"/>
    </source>
</evidence>
<dbReference type="EMBL" id="VZPE01000001">
    <property type="protein sequence ID" value="KAB0573121.1"/>
    <property type="molecule type" value="Genomic_DNA"/>
</dbReference>
<protein>
    <recommendedName>
        <fullName evidence="2">Rha family transcriptional regulator</fullName>
    </recommendedName>
</protein>
<proteinExistence type="predicted"/>
<dbReference type="AlphaFoldDB" id="A0A643F5N6"/>
<evidence type="ECO:0000313" key="1">
    <source>
        <dbReference type="EMBL" id="KAB0573121.1"/>
    </source>
</evidence>